<gene>
    <name evidence="5" type="ORF">UFOVP1666_118</name>
    <name evidence="2" type="ORF">UFOVP867_73</name>
    <name evidence="3" type="ORF">UFOVP913_125</name>
    <name evidence="4" type="ORF">UFOVP993_178</name>
</gene>
<dbReference type="EMBL" id="LR796858">
    <property type="protein sequence ID" value="CAB4170849.1"/>
    <property type="molecule type" value="Genomic_DNA"/>
</dbReference>
<evidence type="ECO:0000313" key="3">
    <source>
        <dbReference type="EMBL" id="CAB4170849.1"/>
    </source>
</evidence>
<sequence length="49" mass="4928">MKGSIRFVVGLVVVLASVGNSAGSLFTILALAIFGLACMWSGVVAMKAA</sequence>
<evidence type="ECO:0000313" key="4">
    <source>
        <dbReference type="EMBL" id="CAB4177115.1"/>
    </source>
</evidence>
<feature type="transmembrane region" description="Helical" evidence="1">
    <location>
        <begin position="26"/>
        <end position="46"/>
    </location>
</feature>
<name>A0A6J5PG34_9CAUD</name>
<keyword evidence="1" id="KW-0472">Membrane</keyword>
<keyword evidence="1" id="KW-1133">Transmembrane helix</keyword>
<evidence type="ECO:0000256" key="1">
    <source>
        <dbReference type="SAM" id="Phobius"/>
    </source>
</evidence>
<dbReference type="EMBL" id="LR797534">
    <property type="protein sequence ID" value="CAB4223075.1"/>
    <property type="molecule type" value="Genomic_DNA"/>
</dbReference>
<keyword evidence="1" id="KW-0812">Transmembrane</keyword>
<protein>
    <submittedName>
        <fullName evidence="3">Uncharacterized protein</fullName>
    </submittedName>
</protein>
<organism evidence="3">
    <name type="scientific">uncultured Caudovirales phage</name>
    <dbReference type="NCBI Taxonomy" id="2100421"/>
    <lineage>
        <taxon>Viruses</taxon>
        <taxon>Duplodnaviria</taxon>
        <taxon>Heunggongvirae</taxon>
        <taxon>Uroviricota</taxon>
        <taxon>Caudoviricetes</taxon>
        <taxon>Peduoviridae</taxon>
        <taxon>Maltschvirus</taxon>
        <taxon>Maltschvirus maltsch</taxon>
    </lineage>
</organism>
<dbReference type="EMBL" id="LR796815">
    <property type="protein sequence ID" value="CAB4167971.1"/>
    <property type="molecule type" value="Genomic_DNA"/>
</dbReference>
<dbReference type="EMBL" id="LR796944">
    <property type="protein sequence ID" value="CAB4177115.1"/>
    <property type="molecule type" value="Genomic_DNA"/>
</dbReference>
<proteinExistence type="predicted"/>
<accession>A0A6J5PG34</accession>
<reference evidence="3" key="1">
    <citation type="submission" date="2020-05" db="EMBL/GenBank/DDBJ databases">
        <authorList>
            <person name="Chiriac C."/>
            <person name="Salcher M."/>
            <person name="Ghai R."/>
            <person name="Kavagutti S V."/>
        </authorList>
    </citation>
    <scope>NUCLEOTIDE SEQUENCE</scope>
</reference>
<evidence type="ECO:0000313" key="2">
    <source>
        <dbReference type="EMBL" id="CAB4167971.1"/>
    </source>
</evidence>
<evidence type="ECO:0000313" key="5">
    <source>
        <dbReference type="EMBL" id="CAB4223075.1"/>
    </source>
</evidence>